<sequence length="118" mass="13026">MAVSGDFPPHIIIRYSPDKVDDVDVDWRFLAAGGDERQVAARLAWWGKVMTSRLGDDEKAWKIHSTPFEPACHGDVYVVGAEVGALKPGDFIMSDWLKGELASDRTPGLRREAADSVQ</sequence>
<dbReference type="GeneID" id="95990333"/>
<dbReference type="RefSeq" id="XP_069205595.1">
    <property type="nucleotide sequence ID" value="XM_069357658.1"/>
</dbReference>
<comment type="caution">
    <text evidence="1">The sequence shown here is derived from an EMBL/GenBank/DDBJ whole genome shotgun (WGS) entry which is preliminary data.</text>
</comment>
<dbReference type="EMBL" id="JBBXJM010000007">
    <property type="protein sequence ID" value="KAL1405651.1"/>
    <property type="molecule type" value="Genomic_DNA"/>
</dbReference>
<proteinExistence type="predicted"/>
<evidence type="ECO:0000313" key="1">
    <source>
        <dbReference type="EMBL" id="KAL1405651.1"/>
    </source>
</evidence>
<reference evidence="1 2" key="1">
    <citation type="submission" date="2023-08" db="EMBL/GenBank/DDBJ databases">
        <title>Annotated Genome Sequence of Vanrija albida AlHP1.</title>
        <authorList>
            <person name="Herzog R."/>
        </authorList>
    </citation>
    <scope>NUCLEOTIDE SEQUENCE [LARGE SCALE GENOMIC DNA]</scope>
    <source>
        <strain evidence="1 2">AlHP1</strain>
    </source>
</reference>
<keyword evidence="2" id="KW-1185">Reference proteome</keyword>
<organism evidence="1 2">
    <name type="scientific">Vanrija albida</name>
    <dbReference type="NCBI Taxonomy" id="181172"/>
    <lineage>
        <taxon>Eukaryota</taxon>
        <taxon>Fungi</taxon>
        <taxon>Dikarya</taxon>
        <taxon>Basidiomycota</taxon>
        <taxon>Agaricomycotina</taxon>
        <taxon>Tremellomycetes</taxon>
        <taxon>Trichosporonales</taxon>
        <taxon>Trichosporonaceae</taxon>
        <taxon>Vanrija</taxon>
    </lineage>
</organism>
<protein>
    <submittedName>
        <fullName evidence="1">Uncharacterized protein</fullName>
    </submittedName>
</protein>
<name>A0ABR3PT79_9TREE</name>
<evidence type="ECO:0000313" key="2">
    <source>
        <dbReference type="Proteomes" id="UP001565368"/>
    </source>
</evidence>
<gene>
    <name evidence="1" type="ORF">Q8F55_009290</name>
</gene>
<dbReference type="Proteomes" id="UP001565368">
    <property type="component" value="Unassembled WGS sequence"/>
</dbReference>
<accession>A0ABR3PT79</accession>